<reference evidence="2 3" key="1">
    <citation type="submission" date="2024-04" db="EMBL/GenBank/DDBJ databases">
        <authorList>
            <person name="Fracassetti M."/>
        </authorList>
    </citation>
    <scope>NUCLEOTIDE SEQUENCE [LARGE SCALE GENOMIC DNA]</scope>
</reference>
<dbReference type="PANTHER" id="PTHR46148">
    <property type="entry name" value="CHROMO DOMAIN-CONTAINING PROTEIN"/>
    <property type="match status" value="1"/>
</dbReference>
<dbReference type="AlphaFoldDB" id="A0AAV2DWY2"/>
<evidence type="ECO:0000259" key="1">
    <source>
        <dbReference type="Pfam" id="PF24626"/>
    </source>
</evidence>
<dbReference type="Pfam" id="PF24626">
    <property type="entry name" value="SH3_Tf2-1"/>
    <property type="match status" value="1"/>
</dbReference>
<keyword evidence="3" id="KW-1185">Reference proteome</keyword>
<organism evidence="2 3">
    <name type="scientific">Linum trigynum</name>
    <dbReference type="NCBI Taxonomy" id="586398"/>
    <lineage>
        <taxon>Eukaryota</taxon>
        <taxon>Viridiplantae</taxon>
        <taxon>Streptophyta</taxon>
        <taxon>Embryophyta</taxon>
        <taxon>Tracheophyta</taxon>
        <taxon>Spermatophyta</taxon>
        <taxon>Magnoliopsida</taxon>
        <taxon>eudicotyledons</taxon>
        <taxon>Gunneridae</taxon>
        <taxon>Pentapetalae</taxon>
        <taxon>rosids</taxon>
        <taxon>fabids</taxon>
        <taxon>Malpighiales</taxon>
        <taxon>Linaceae</taxon>
        <taxon>Linum</taxon>
    </lineage>
</organism>
<dbReference type="InterPro" id="IPR016197">
    <property type="entry name" value="Chromo-like_dom_sf"/>
</dbReference>
<gene>
    <name evidence="2" type="ORF">LTRI10_LOCUS19649</name>
</gene>
<accession>A0AAV2DWY2</accession>
<proteinExistence type="predicted"/>
<dbReference type="PANTHER" id="PTHR46148:SF52">
    <property type="entry name" value="OS04G0603800 PROTEIN"/>
    <property type="match status" value="1"/>
</dbReference>
<dbReference type="InterPro" id="IPR056924">
    <property type="entry name" value="SH3_Tf2-1"/>
</dbReference>
<evidence type="ECO:0000313" key="3">
    <source>
        <dbReference type="Proteomes" id="UP001497516"/>
    </source>
</evidence>
<dbReference type="Proteomes" id="UP001497516">
    <property type="component" value="Chromosome 3"/>
</dbReference>
<feature type="domain" description="Tf2-1-like SH3-like" evidence="1">
    <location>
        <begin position="31"/>
        <end position="95"/>
    </location>
</feature>
<dbReference type="EMBL" id="OZ034816">
    <property type="protein sequence ID" value="CAL1378043.1"/>
    <property type="molecule type" value="Genomic_DNA"/>
</dbReference>
<dbReference type="SUPFAM" id="SSF54160">
    <property type="entry name" value="Chromo domain-like"/>
    <property type="match status" value="1"/>
</dbReference>
<name>A0AAV2DWY2_9ROSI</name>
<protein>
    <recommendedName>
        <fullName evidence="1">Tf2-1-like SH3-like domain-containing protein</fullName>
    </recommendedName>
</protein>
<evidence type="ECO:0000313" key="2">
    <source>
        <dbReference type="EMBL" id="CAL1378043.1"/>
    </source>
</evidence>
<sequence>MGVAKSYLARASKKMRKWADKKRRHLEFEEGDMVMVKFYPHQFKHLKNVHMGLLRRYEGSFAVVMRIGKVAYKVEVSLQLEIHHVFHVRQLKAFHYDKEDEQQRESHRAPTLVTKTHDHQVEEIMARRVSPRRGVHPSFVECLVKWRNLPES</sequence>